<feature type="transmembrane region" description="Helical" evidence="1">
    <location>
        <begin position="56"/>
        <end position="77"/>
    </location>
</feature>
<dbReference type="KEGG" id="nhu:H0264_31910"/>
<accession>A0A7D6ZHD6</accession>
<evidence type="ECO:0000313" key="3">
    <source>
        <dbReference type="Proteomes" id="UP000515512"/>
    </source>
</evidence>
<sequence length="135" mass="15608">MNQYSLPRYKVFRYRAIPVTAAIWVLAFWASAWLRIDALEEGASHGNGLDRKAIPGAERFSLIFFLVIAAFALYLYLDGRMRLRDISADKQVYGEPVEGYGIEQVAKQLGRRRVGFWLLIWLAPPILWTVLRMLF</sequence>
<protein>
    <submittedName>
        <fullName evidence="2">Uncharacterized protein</fullName>
    </submittedName>
</protein>
<evidence type="ECO:0000313" key="2">
    <source>
        <dbReference type="EMBL" id="QLY29780.1"/>
    </source>
</evidence>
<feature type="transmembrane region" description="Helical" evidence="1">
    <location>
        <begin position="12"/>
        <end position="36"/>
    </location>
</feature>
<keyword evidence="3" id="KW-1185">Reference proteome</keyword>
<feature type="transmembrane region" description="Helical" evidence="1">
    <location>
        <begin position="114"/>
        <end position="134"/>
    </location>
</feature>
<keyword evidence="1" id="KW-0812">Transmembrane</keyword>
<dbReference type="AlphaFoldDB" id="A0A7D6ZHD6"/>
<evidence type="ECO:0000256" key="1">
    <source>
        <dbReference type="SAM" id="Phobius"/>
    </source>
</evidence>
<name>A0A7D6ZHD6_9NOCA</name>
<dbReference type="EMBL" id="CP059399">
    <property type="protein sequence ID" value="QLY29780.1"/>
    <property type="molecule type" value="Genomic_DNA"/>
</dbReference>
<reference evidence="2 3" key="1">
    <citation type="submission" date="2020-07" db="EMBL/GenBank/DDBJ databases">
        <authorList>
            <person name="Zhuang K."/>
            <person name="Ran Y."/>
        </authorList>
    </citation>
    <scope>NUCLEOTIDE SEQUENCE [LARGE SCALE GENOMIC DNA]</scope>
    <source>
        <strain evidence="2 3">WCH-YHL-001</strain>
    </source>
</reference>
<gene>
    <name evidence="2" type="ORF">H0264_31910</name>
</gene>
<dbReference type="Proteomes" id="UP000515512">
    <property type="component" value="Chromosome"/>
</dbReference>
<proteinExistence type="predicted"/>
<organism evidence="2 3">
    <name type="scientific">Nocardia huaxiensis</name>
    <dbReference type="NCBI Taxonomy" id="2755382"/>
    <lineage>
        <taxon>Bacteria</taxon>
        <taxon>Bacillati</taxon>
        <taxon>Actinomycetota</taxon>
        <taxon>Actinomycetes</taxon>
        <taxon>Mycobacteriales</taxon>
        <taxon>Nocardiaceae</taxon>
        <taxon>Nocardia</taxon>
    </lineage>
</organism>
<keyword evidence="1" id="KW-0472">Membrane</keyword>
<keyword evidence="1" id="KW-1133">Transmembrane helix</keyword>
<dbReference type="RefSeq" id="WP_181580984.1">
    <property type="nucleotide sequence ID" value="NZ_CP059399.1"/>
</dbReference>